<dbReference type="GO" id="GO:0005524">
    <property type="term" value="F:ATP binding"/>
    <property type="evidence" value="ECO:0007669"/>
    <property type="project" value="UniProtKB-UniRule"/>
</dbReference>
<evidence type="ECO:0000256" key="2">
    <source>
        <dbReference type="ARBA" id="ARBA00007145"/>
    </source>
</evidence>
<name>A0A2K9LHW1_9GAMM</name>
<evidence type="ECO:0000256" key="1">
    <source>
        <dbReference type="ARBA" id="ARBA00005188"/>
    </source>
</evidence>
<feature type="binding site" evidence="7">
    <location>
        <position position="403"/>
    </location>
    <ligand>
        <name>deamido-NAD(+)</name>
        <dbReference type="ChEBI" id="CHEBI:58437"/>
        <note>ligand shared between two neighboring subunits</note>
    </ligand>
</feature>
<dbReference type="GO" id="GO:0005737">
    <property type="term" value="C:cytoplasm"/>
    <property type="evidence" value="ECO:0007669"/>
    <property type="project" value="InterPro"/>
</dbReference>
<dbReference type="RefSeq" id="WP_101893286.1">
    <property type="nucleotide sequence ID" value="NZ_CP022684.1"/>
</dbReference>
<dbReference type="FunFam" id="3.40.50.620:FF:000106">
    <property type="entry name" value="Glutamine-dependent NAD(+) synthetase"/>
    <property type="match status" value="1"/>
</dbReference>
<dbReference type="EC" id="6.3.5.1" evidence="7 8"/>
<dbReference type="InterPro" id="IPR022310">
    <property type="entry name" value="NAD/GMP_synthase"/>
</dbReference>
<feature type="binding site" evidence="7">
    <location>
        <position position="177"/>
    </location>
    <ligand>
        <name>L-glutamine</name>
        <dbReference type="ChEBI" id="CHEBI:58359"/>
    </ligand>
</feature>
<dbReference type="OrthoDB" id="9760188at2"/>
<feature type="active site" description="For glutaminase activity" evidence="7">
    <location>
        <position position="115"/>
    </location>
</feature>
<evidence type="ECO:0000256" key="4">
    <source>
        <dbReference type="ARBA" id="ARBA00022741"/>
    </source>
</evidence>
<comment type="similarity">
    <text evidence="2 7 8">In the C-terminal section; belongs to the NAD synthetase family.</text>
</comment>
<comment type="caution">
    <text evidence="7">Lacks conserved residue(s) required for the propagation of feature annotation.</text>
</comment>
<dbReference type="CDD" id="cd07570">
    <property type="entry name" value="GAT_Gln-NAD-synth"/>
    <property type="match status" value="1"/>
</dbReference>
<dbReference type="InterPro" id="IPR014729">
    <property type="entry name" value="Rossmann-like_a/b/a_fold"/>
</dbReference>
<dbReference type="NCBIfam" id="NF010588">
    <property type="entry name" value="PRK13981.1"/>
    <property type="match status" value="1"/>
</dbReference>
<dbReference type="Gene3D" id="3.40.50.620">
    <property type="entry name" value="HUPs"/>
    <property type="match status" value="1"/>
</dbReference>
<protein>
    <recommendedName>
        <fullName evidence="7 8">Glutamine-dependent NAD(+) synthetase</fullName>
        <ecNumber evidence="7 8">6.3.5.1</ecNumber>
    </recommendedName>
    <alternativeName>
        <fullName evidence="7 8">NAD(+) synthase [glutamine-hydrolyzing]</fullName>
    </alternativeName>
</protein>
<accession>A0A2K9LHW1</accession>
<feature type="binding site" evidence="7">
    <location>
        <position position="516"/>
    </location>
    <ligand>
        <name>deamido-NAD(+)</name>
        <dbReference type="ChEBI" id="CHEBI:58437"/>
        <note>ligand shared between two neighboring subunits</note>
    </ligand>
</feature>
<comment type="pathway">
    <text evidence="1 7 8">Cofactor biosynthesis; NAD(+) biosynthesis; NAD(+) from deamido-NAD(+) (L-Gln route): step 1/1.</text>
</comment>
<dbReference type="PANTHER" id="PTHR23090">
    <property type="entry name" value="NH 3 /GLUTAMINE-DEPENDENT NAD + SYNTHETASE"/>
    <property type="match status" value="1"/>
</dbReference>
<gene>
    <name evidence="7" type="primary">nadE</name>
    <name evidence="12" type="ORF">Kalk_05710</name>
</gene>
<dbReference type="SUPFAM" id="SSF52402">
    <property type="entry name" value="Adenine nucleotide alpha hydrolases-like"/>
    <property type="match status" value="1"/>
</dbReference>
<dbReference type="InterPro" id="IPR003010">
    <property type="entry name" value="C-N_Hydrolase"/>
</dbReference>
<sequence>MKNNDLHIIIAQLDFMVGDIDGNATQILNAARRAKDEFNADVIVFPELTLTGYPPEDLLFRASIRTRVEKALARLCDQLPGDLYTLVGYPRGLDEKLYNSAGVIHQGKLIAEYHKQELPNYLVFDEKRYFQPGDQACVVSIKDIPVGITICEDIWHSGPMTQARNAGARLMLNLNASPFHLGKEQERAGLLEKRAREGDMPIVYANLVGGQDELVFDGGSSVVNADGAMVFRAPAFEAGLYPVAFRYDNEIEPLAMSVEPDQTVEQSAYNALVLAVKDYVNKNGFKGAVLGLSGGVDSALTLAIAVDALGAERVEAVMMPFRYTSQMSLDDAEEEATALGVPYHIRPIEPMYEAFMQTLAPDFEGTARDTTEENLQARCRGVMLMALSNKKRYIVLTTGNKSEMAVGYATLYGDMAGGFDVLKDVPKTLVFRLCEYRNKLTPDNPPIPQRVIDRPPSAELAPDQKDEDSLPPYPELDAILEFYVERDLSADAIVAKGYDRETVQRVLRLVDLNEYKRRQAAVGTKITSRAFGRDRRYPITCKWPAGE</sequence>
<dbReference type="AlphaFoldDB" id="A0A2K9LHW1"/>
<dbReference type="KEGG" id="kak:Kalk_05710"/>
<dbReference type="Pfam" id="PF00795">
    <property type="entry name" value="CN_hydrolase"/>
    <property type="match status" value="1"/>
</dbReference>
<dbReference type="InterPro" id="IPR003694">
    <property type="entry name" value="NAD_synthase"/>
</dbReference>
<dbReference type="PANTHER" id="PTHR23090:SF9">
    <property type="entry name" value="GLUTAMINE-DEPENDENT NAD(+) SYNTHETASE"/>
    <property type="match status" value="1"/>
</dbReference>
<evidence type="ECO:0000256" key="6">
    <source>
        <dbReference type="ARBA" id="ARBA00023027"/>
    </source>
</evidence>
<dbReference type="InterPro" id="IPR036526">
    <property type="entry name" value="C-N_Hydrolase_sf"/>
</dbReference>
<evidence type="ECO:0000313" key="12">
    <source>
        <dbReference type="EMBL" id="AUM11948.1"/>
    </source>
</evidence>
<evidence type="ECO:0000256" key="5">
    <source>
        <dbReference type="ARBA" id="ARBA00022840"/>
    </source>
</evidence>
<keyword evidence="4 7" id="KW-0547">Nucleotide-binding</keyword>
<evidence type="ECO:0000256" key="7">
    <source>
        <dbReference type="HAMAP-Rule" id="MF_02090"/>
    </source>
</evidence>
<dbReference type="SUPFAM" id="SSF56317">
    <property type="entry name" value="Carbon-nitrogen hydrolase"/>
    <property type="match status" value="1"/>
</dbReference>
<keyword evidence="6 7" id="KW-0520">NAD</keyword>
<dbReference type="NCBIfam" id="TIGR00552">
    <property type="entry name" value="nadE"/>
    <property type="match status" value="1"/>
</dbReference>
<comment type="function">
    <text evidence="7">Catalyzes the ATP-dependent amidation of deamido-NAD to form NAD. Uses L-glutamine as a nitrogen source.</text>
</comment>
<dbReference type="GO" id="GO:0009435">
    <property type="term" value="P:NAD+ biosynthetic process"/>
    <property type="evidence" value="ECO:0007669"/>
    <property type="project" value="UniProtKB-UniRule"/>
</dbReference>
<dbReference type="Proteomes" id="UP000235116">
    <property type="component" value="Chromosome"/>
</dbReference>
<comment type="catalytic activity">
    <reaction evidence="7 8">
        <text>deamido-NAD(+) + L-glutamine + ATP + H2O = L-glutamate + AMP + diphosphate + NAD(+) + H(+)</text>
        <dbReference type="Rhea" id="RHEA:24384"/>
        <dbReference type="ChEBI" id="CHEBI:15377"/>
        <dbReference type="ChEBI" id="CHEBI:15378"/>
        <dbReference type="ChEBI" id="CHEBI:29985"/>
        <dbReference type="ChEBI" id="CHEBI:30616"/>
        <dbReference type="ChEBI" id="CHEBI:33019"/>
        <dbReference type="ChEBI" id="CHEBI:57540"/>
        <dbReference type="ChEBI" id="CHEBI:58359"/>
        <dbReference type="ChEBI" id="CHEBI:58437"/>
        <dbReference type="ChEBI" id="CHEBI:456215"/>
        <dbReference type="EC" id="6.3.5.1"/>
    </reaction>
</comment>
<dbReference type="InterPro" id="IPR014445">
    <property type="entry name" value="Gln-dep_NAD_synthase"/>
</dbReference>
<evidence type="ECO:0000256" key="3">
    <source>
        <dbReference type="ARBA" id="ARBA00022598"/>
    </source>
</evidence>
<keyword evidence="3 7" id="KW-0436">Ligase</keyword>
<feature type="region of interest" description="Disordered" evidence="10">
    <location>
        <begin position="444"/>
        <end position="471"/>
    </location>
</feature>
<feature type="binding site" evidence="7">
    <location>
        <position position="121"/>
    </location>
    <ligand>
        <name>L-glutamine</name>
        <dbReference type="ChEBI" id="CHEBI:58359"/>
    </ligand>
</feature>
<feature type="domain" description="CN hydrolase" evidence="11">
    <location>
        <begin position="6"/>
        <end position="247"/>
    </location>
</feature>
<comment type="similarity">
    <text evidence="9">Belongs to the NAD synthetase family.</text>
</comment>
<keyword evidence="13" id="KW-1185">Reference proteome</keyword>
<feature type="binding site" evidence="7">
    <location>
        <begin position="291"/>
        <end position="298"/>
    </location>
    <ligand>
        <name>ATP</name>
        <dbReference type="ChEBI" id="CHEBI:30616"/>
    </ligand>
</feature>
<dbReference type="Gene3D" id="3.60.110.10">
    <property type="entry name" value="Carbon-nitrogen hydrolase"/>
    <property type="match status" value="1"/>
</dbReference>
<dbReference type="GO" id="GO:0003952">
    <property type="term" value="F:NAD+ synthase (glutamine-hydrolyzing) activity"/>
    <property type="evidence" value="ECO:0007669"/>
    <property type="project" value="UniProtKB-UniRule"/>
</dbReference>
<dbReference type="GO" id="GO:0004359">
    <property type="term" value="F:glutaminase activity"/>
    <property type="evidence" value="ECO:0007669"/>
    <property type="project" value="InterPro"/>
</dbReference>
<evidence type="ECO:0000259" key="11">
    <source>
        <dbReference type="PROSITE" id="PS50263"/>
    </source>
</evidence>
<reference evidence="13" key="1">
    <citation type="submission" date="2017-08" db="EMBL/GenBank/DDBJ databases">
        <title>Direct submision.</title>
        <authorList>
            <person name="Kim S.-J."/>
            <person name="Rhee S.-K."/>
        </authorList>
    </citation>
    <scope>NUCLEOTIDE SEQUENCE [LARGE SCALE GENOMIC DNA]</scope>
    <source>
        <strain evidence="13">GI5</strain>
    </source>
</reference>
<dbReference type="UniPathway" id="UPA00253">
    <property type="reaction ID" value="UER00334"/>
</dbReference>
<dbReference type="CDD" id="cd00553">
    <property type="entry name" value="NAD_synthase"/>
    <property type="match status" value="1"/>
</dbReference>
<feature type="binding site" evidence="7">
    <location>
        <position position="398"/>
    </location>
    <ligand>
        <name>ATP</name>
        <dbReference type="ChEBI" id="CHEBI:30616"/>
    </ligand>
</feature>
<evidence type="ECO:0000256" key="8">
    <source>
        <dbReference type="PIRNR" id="PIRNR006630"/>
    </source>
</evidence>
<feature type="active site" description="Nucleophile; for glutaminase activity" evidence="7">
    <location>
        <position position="151"/>
    </location>
</feature>
<evidence type="ECO:0000256" key="10">
    <source>
        <dbReference type="SAM" id="MobiDB-lite"/>
    </source>
</evidence>
<feature type="binding site" evidence="7">
    <location>
        <position position="183"/>
    </location>
    <ligand>
        <name>L-glutamine</name>
        <dbReference type="ChEBI" id="CHEBI:58359"/>
    </ligand>
</feature>
<dbReference type="EMBL" id="CP022684">
    <property type="protein sequence ID" value="AUM11948.1"/>
    <property type="molecule type" value="Genomic_DNA"/>
</dbReference>
<dbReference type="PIRSF" id="PIRSF006630">
    <property type="entry name" value="NADS_GAT"/>
    <property type="match status" value="1"/>
</dbReference>
<dbReference type="PROSITE" id="PS50263">
    <property type="entry name" value="CN_HYDROLASE"/>
    <property type="match status" value="1"/>
</dbReference>
<evidence type="ECO:0000313" key="13">
    <source>
        <dbReference type="Proteomes" id="UP000235116"/>
    </source>
</evidence>
<evidence type="ECO:0000256" key="9">
    <source>
        <dbReference type="RuleBase" id="RU003811"/>
    </source>
</evidence>
<feature type="active site" description="Proton acceptor; for glutaminase activity" evidence="7">
    <location>
        <position position="47"/>
    </location>
</feature>
<proteinExistence type="inferred from homology"/>
<feature type="binding site" evidence="7">
    <location>
        <position position="374"/>
    </location>
    <ligand>
        <name>deamido-NAD(+)</name>
        <dbReference type="ChEBI" id="CHEBI:58437"/>
        <note>ligand shared between two neighboring subunits</note>
    </ligand>
</feature>
<dbReference type="GO" id="GO:0008795">
    <property type="term" value="F:NAD+ synthase activity"/>
    <property type="evidence" value="ECO:0007669"/>
    <property type="project" value="UniProtKB-UniRule"/>
</dbReference>
<keyword evidence="5 7" id="KW-0067">ATP-binding</keyword>
<organism evidence="12 13">
    <name type="scientific">Ketobacter alkanivorans</name>
    <dbReference type="NCBI Taxonomy" id="1917421"/>
    <lineage>
        <taxon>Bacteria</taxon>
        <taxon>Pseudomonadati</taxon>
        <taxon>Pseudomonadota</taxon>
        <taxon>Gammaproteobacteria</taxon>
        <taxon>Pseudomonadales</taxon>
        <taxon>Ketobacteraceae</taxon>
        <taxon>Ketobacter</taxon>
    </lineage>
</organism>
<dbReference type="HAMAP" id="MF_02090">
    <property type="entry name" value="NadE_glutamine_dep"/>
    <property type="match status" value="1"/>
</dbReference>
<dbReference type="Pfam" id="PF02540">
    <property type="entry name" value="NAD_synthase"/>
    <property type="match status" value="1"/>
</dbReference>